<gene>
    <name evidence="2" type="primary">SUS1_2</name>
    <name evidence="2" type="ORF">HAX54_007913</name>
</gene>
<keyword evidence="3" id="KW-1185">Reference proteome</keyword>
<comment type="caution">
    <text evidence="2">The sequence shown here is derived from an EMBL/GenBank/DDBJ whole genome shotgun (WGS) entry which is preliminary data.</text>
</comment>
<feature type="domain" description="Sucrose synthase N-terminal" evidence="1">
    <location>
        <begin position="7"/>
        <end position="82"/>
    </location>
</feature>
<dbReference type="Pfam" id="PF24861">
    <property type="entry name" value="SUS_N"/>
    <property type="match status" value="1"/>
</dbReference>
<dbReference type="InterPro" id="IPR056735">
    <property type="entry name" value="SUS_N"/>
</dbReference>
<evidence type="ECO:0000259" key="1">
    <source>
        <dbReference type="Pfam" id="PF24861"/>
    </source>
</evidence>
<accession>A0ABS8WZ26</accession>
<dbReference type="Gene3D" id="3.10.450.330">
    <property type="match status" value="1"/>
</dbReference>
<feature type="non-terminal residue" evidence="2">
    <location>
        <position position="98"/>
    </location>
</feature>
<dbReference type="Proteomes" id="UP000823775">
    <property type="component" value="Unassembled WGS sequence"/>
</dbReference>
<evidence type="ECO:0000313" key="3">
    <source>
        <dbReference type="Proteomes" id="UP000823775"/>
    </source>
</evidence>
<proteinExistence type="predicted"/>
<sequence>MAASGLSIKERLEESILAHPDEISALKSRIETEGKGVMKPLDLLNHLISVNSKKNGVNVGRSALVEVLSCSQEAVITQKVAELSIPEYLQLKENVVDE</sequence>
<reference evidence="2 3" key="1">
    <citation type="journal article" date="2021" name="BMC Genomics">
        <title>Datura genome reveals duplications of psychoactive alkaloid biosynthetic genes and high mutation rate following tissue culture.</title>
        <authorList>
            <person name="Rajewski A."/>
            <person name="Carter-House D."/>
            <person name="Stajich J."/>
            <person name="Litt A."/>
        </authorList>
    </citation>
    <scope>NUCLEOTIDE SEQUENCE [LARGE SCALE GENOMIC DNA]</scope>
    <source>
        <strain evidence="2">AR-01</strain>
    </source>
</reference>
<evidence type="ECO:0000313" key="2">
    <source>
        <dbReference type="EMBL" id="MCE3216749.1"/>
    </source>
</evidence>
<protein>
    <submittedName>
        <fullName evidence="2">SAGA histone acetylase and TREX-2 complexes component</fullName>
    </submittedName>
</protein>
<name>A0ABS8WZ26_DATST</name>
<dbReference type="EMBL" id="JACEIK010014054">
    <property type="protein sequence ID" value="MCE3216749.1"/>
    <property type="molecule type" value="Genomic_DNA"/>
</dbReference>
<organism evidence="2 3">
    <name type="scientific">Datura stramonium</name>
    <name type="common">Jimsonweed</name>
    <name type="synonym">Common thornapple</name>
    <dbReference type="NCBI Taxonomy" id="4076"/>
    <lineage>
        <taxon>Eukaryota</taxon>
        <taxon>Viridiplantae</taxon>
        <taxon>Streptophyta</taxon>
        <taxon>Embryophyta</taxon>
        <taxon>Tracheophyta</taxon>
        <taxon>Spermatophyta</taxon>
        <taxon>Magnoliopsida</taxon>
        <taxon>eudicotyledons</taxon>
        <taxon>Gunneridae</taxon>
        <taxon>Pentapetalae</taxon>
        <taxon>asterids</taxon>
        <taxon>lamiids</taxon>
        <taxon>Solanales</taxon>
        <taxon>Solanaceae</taxon>
        <taxon>Solanoideae</taxon>
        <taxon>Datureae</taxon>
        <taxon>Datura</taxon>
    </lineage>
</organism>